<sequence>MEEEDSPKKDQSMPDIEDDHILNQTHQTLTTVKSTPQIGLEKKLIQKKAIRVIHGKKRLKLKTRPLNEVPYSDHEARQALFFKPYQDIGS</sequence>
<reference evidence="2 3" key="1">
    <citation type="submission" date="2021-05" db="EMBL/GenBank/DDBJ databases">
        <title>Genome Assembly of Synthetic Allotetraploid Brassica napus Reveals Homoeologous Exchanges between Subgenomes.</title>
        <authorList>
            <person name="Davis J.T."/>
        </authorList>
    </citation>
    <scope>NUCLEOTIDE SEQUENCE [LARGE SCALE GENOMIC DNA]</scope>
    <source>
        <strain evidence="3">cv. Da-Ae</strain>
        <tissue evidence="2">Seedling</tissue>
    </source>
</reference>
<evidence type="ECO:0000256" key="1">
    <source>
        <dbReference type="SAM" id="MobiDB-lite"/>
    </source>
</evidence>
<keyword evidence="3" id="KW-1185">Reference proteome</keyword>
<feature type="compositionally biased region" description="Basic and acidic residues" evidence="1">
    <location>
        <begin position="1"/>
        <end position="12"/>
    </location>
</feature>
<evidence type="ECO:0000313" key="2">
    <source>
        <dbReference type="EMBL" id="KAH0893150.1"/>
    </source>
</evidence>
<name>A0ABQ8AKW5_BRANA</name>
<comment type="caution">
    <text evidence="2">The sequence shown here is derived from an EMBL/GenBank/DDBJ whole genome shotgun (WGS) entry which is preliminary data.</text>
</comment>
<organism evidence="2 3">
    <name type="scientific">Brassica napus</name>
    <name type="common">Rape</name>
    <dbReference type="NCBI Taxonomy" id="3708"/>
    <lineage>
        <taxon>Eukaryota</taxon>
        <taxon>Viridiplantae</taxon>
        <taxon>Streptophyta</taxon>
        <taxon>Embryophyta</taxon>
        <taxon>Tracheophyta</taxon>
        <taxon>Spermatophyta</taxon>
        <taxon>Magnoliopsida</taxon>
        <taxon>eudicotyledons</taxon>
        <taxon>Gunneridae</taxon>
        <taxon>Pentapetalae</taxon>
        <taxon>rosids</taxon>
        <taxon>malvids</taxon>
        <taxon>Brassicales</taxon>
        <taxon>Brassicaceae</taxon>
        <taxon>Brassiceae</taxon>
        <taxon>Brassica</taxon>
    </lineage>
</organism>
<dbReference type="EMBL" id="JAGKQM010000013">
    <property type="protein sequence ID" value="KAH0893150.1"/>
    <property type="molecule type" value="Genomic_DNA"/>
</dbReference>
<feature type="non-terminal residue" evidence="2">
    <location>
        <position position="90"/>
    </location>
</feature>
<gene>
    <name evidence="2" type="ORF">HID58_055579</name>
</gene>
<evidence type="ECO:0000313" key="3">
    <source>
        <dbReference type="Proteomes" id="UP000824890"/>
    </source>
</evidence>
<proteinExistence type="predicted"/>
<accession>A0ABQ8AKW5</accession>
<feature type="region of interest" description="Disordered" evidence="1">
    <location>
        <begin position="1"/>
        <end position="22"/>
    </location>
</feature>
<protein>
    <submittedName>
        <fullName evidence="2">Uncharacterized protein</fullName>
    </submittedName>
</protein>
<dbReference type="Proteomes" id="UP000824890">
    <property type="component" value="Unassembled WGS sequence"/>
</dbReference>